<dbReference type="InterPro" id="IPR036390">
    <property type="entry name" value="WH_DNA-bd_sf"/>
</dbReference>
<name>D2SBX7_GEOOG</name>
<gene>
    <name evidence="2" type="ordered locus">Gobs_1413</name>
</gene>
<dbReference type="Pfam" id="PF13601">
    <property type="entry name" value="HTH_34"/>
    <property type="match status" value="1"/>
</dbReference>
<dbReference type="InterPro" id="IPR027395">
    <property type="entry name" value="WH_DNA-bd_dom"/>
</dbReference>
<dbReference type="eggNOG" id="COG0640">
    <property type="taxonomic scope" value="Bacteria"/>
</dbReference>
<dbReference type="RefSeq" id="WP_012947585.1">
    <property type="nucleotide sequence ID" value="NC_013757.1"/>
</dbReference>
<evidence type="ECO:0000313" key="3">
    <source>
        <dbReference type="Proteomes" id="UP000001382"/>
    </source>
</evidence>
<dbReference type="InterPro" id="IPR036388">
    <property type="entry name" value="WH-like_DNA-bd_sf"/>
</dbReference>
<dbReference type="Proteomes" id="UP000001382">
    <property type="component" value="Chromosome"/>
</dbReference>
<dbReference type="AlphaFoldDB" id="D2SBX7"/>
<reference evidence="3" key="2">
    <citation type="submission" date="2010-01" db="EMBL/GenBank/DDBJ databases">
        <title>The complete genome of Geodermatophilus obscurus DSM 43160.</title>
        <authorList>
            <consortium name="US DOE Joint Genome Institute (JGI-PGF)"/>
            <person name="Lucas S."/>
            <person name="Copeland A."/>
            <person name="Lapidus A."/>
            <person name="Glavina del Rio T."/>
            <person name="Dalin E."/>
            <person name="Tice H."/>
            <person name="Bruce D."/>
            <person name="Goodwin L."/>
            <person name="Pitluck S."/>
            <person name="Kyrpides N."/>
            <person name="Mavromatis K."/>
            <person name="Ivanova N."/>
            <person name="Munk A.C."/>
            <person name="Brettin T."/>
            <person name="Detter J.C."/>
            <person name="Han C."/>
            <person name="Larimer F."/>
            <person name="Land M."/>
            <person name="Hauser L."/>
            <person name="Markowitz V."/>
            <person name="Cheng J.-F."/>
            <person name="Hugenholtz P."/>
            <person name="Woyke T."/>
            <person name="Wu D."/>
            <person name="Jando M."/>
            <person name="Schneider S."/>
            <person name="Klenk H.-P."/>
            <person name="Eisen J.A."/>
        </authorList>
    </citation>
    <scope>NUCLEOTIDE SEQUENCE [LARGE SCALE GENOMIC DNA]</scope>
    <source>
        <strain evidence="3">ATCC 25078 / DSM 43160 / JCM 3152 / KCC A-0152 / KCTC 9177 / NBRC 13315 / NRRL B-3577 / G-20</strain>
    </source>
</reference>
<accession>D2SBX7</accession>
<dbReference type="PANTHER" id="PTHR37318:SF1">
    <property type="entry name" value="BSL7504 PROTEIN"/>
    <property type="match status" value="1"/>
</dbReference>
<protein>
    <submittedName>
        <fullName evidence="2">Transcriptional regulator, MarR/EmrR family protein</fullName>
    </submittedName>
</protein>
<dbReference type="HOGENOM" id="CLU_142189_0_0_11"/>
<sequence length="106" mass="11677">MPQPRFDELIHAPNRLQICAMLAPVDALDFTTVREALGISDYVLSKHVRILVDAGYLSTSKKLHATRTRTWLSLTDTGRSALNGHLAELRRIAATATVWPPPSSVS</sequence>
<dbReference type="OrthoDB" id="4952043at2"/>
<dbReference type="KEGG" id="gob:Gobs_1413"/>
<dbReference type="EMBL" id="CP001867">
    <property type="protein sequence ID" value="ADB74145.1"/>
    <property type="molecule type" value="Genomic_DNA"/>
</dbReference>
<dbReference type="PANTHER" id="PTHR37318">
    <property type="entry name" value="BSL7504 PROTEIN"/>
    <property type="match status" value="1"/>
</dbReference>
<reference evidence="2 3" key="1">
    <citation type="journal article" date="2010" name="Stand. Genomic Sci.">
        <title>Complete genome sequence of Geodermatophilus obscurus type strain (G-20).</title>
        <authorList>
            <person name="Ivanova N."/>
            <person name="Sikorski J."/>
            <person name="Jando M."/>
            <person name="Munk C."/>
            <person name="Lapidus A."/>
            <person name="Glavina Del Rio T."/>
            <person name="Copeland A."/>
            <person name="Tice H."/>
            <person name="Cheng J.-F."/>
            <person name="Lucas S."/>
            <person name="Chen F."/>
            <person name="Nolan M."/>
            <person name="Bruce D."/>
            <person name="Goodwin L."/>
            <person name="Pitluck S."/>
            <person name="Mavromatis K."/>
            <person name="Mikhailova N."/>
            <person name="Pati A."/>
            <person name="Chen A."/>
            <person name="Palaniappan K."/>
            <person name="Land M."/>
            <person name="Hauser L."/>
            <person name="Chang Y.-J."/>
            <person name="Jeffries C.D."/>
            <person name="Meincke L."/>
            <person name="Brettin T."/>
            <person name="Detter J.C."/>
            <person name="Detter J.C."/>
            <person name="Rohde M."/>
            <person name="Goeker M."/>
            <person name="Bristow J."/>
            <person name="Eisen J.A."/>
            <person name="Markowitz V."/>
            <person name="Hugenholtz P."/>
            <person name="Kyrpides N.C."/>
            <person name="Klenk H.-P."/>
        </authorList>
    </citation>
    <scope>NUCLEOTIDE SEQUENCE [LARGE SCALE GENOMIC DNA]</scope>
    <source>
        <strain evidence="3">ATCC 25078 / DSM 43160 / JCM 3152 / KCC A-0152 / KCTC 9177 / NBRC 13315 / NRRL B-3577 / G-20</strain>
    </source>
</reference>
<evidence type="ECO:0000259" key="1">
    <source>
        <dbReference type="Pfam" id="PF13601"/>
    </source>
</evidence>
<dbReference type="SUPFAM" id="SSF46785">
    <property type="entry name" value="Winged helix' DNA-binding domain"/>
    <property type="match status" value="1"/>
</dbReference>
<evidence type="ECO:0000313" key="2">
    <source>
        <dbReference type="EMBL" id="ADB74145.1"/>
    </source>
</evidence>
<keyword evidence="3" id="KW-1185">Reference proteome</keyword>
<dbReference type="Gene3D" id="1.10.10.10">
    <property type="entry name" value="Winged helix-like DNA-binding domain superfamily/Winged helix DNA-binding domain"/>
    <property type="match status" value="1"/>
</dbReference>
<organism evidence="2 3">
    <name type="scientific">Geodermatophilus obscurus (strain ATCC 25078 / DSM 43160 / JCM 3152 / CCUG 61914 / KCC A-0152 / KCTC 9177 / NBRC 13315 / NRRL B-3577 / G-20)</name>
    <dbReference type="NCBI Taxonomy" id="526225"/>
    <lineage>
        <taxon>Bacteria</taxon>
        <taxon>Bacillati</taxon>
        <taxon>Actinomycetota</taxon>
        <taxon>Actinomycetes</taxon>
        <taxon>Geodermatophilales</taxon>
        <taxon>Geodermatophilaceae</taxon>
        <taxon>Geodermatophilus</taxon>
    </lineage>
</organism>
<feature type="domain" description="Winged helix DNA-binding" evidence="1">
    <location>
        <begin position="15"/>
        <end position="92"/>
    </location>
</feature>
<proteinExistence type="predicted"/>